<proteinExistence type="predicted"/>
<dbReference type="PROSITE" id="PS51257">
    <property type="entry name" value="PROKAR_LIPOPROTEIN"/>
    <property type="match status" value="1"/>
</dbReference>
<dbReference type="Gene3D" id="3.90.76.10">
    <property type="entry name" value="Dipeptide-binding Protein, Domain 1"/>
    <property type="match status" value="1"/>
</dbReference>
<organism evidence="5">
    <name type="scientific">Ornithinibacillus sp. 4-3</name>
    <dbReference type="NCBI Taxonomy" id="3231488"/>
    <lineage>
        <taxon>Bacteria</taxon>
        <taxon>Bacillati</taxon>
        <taxon>Bacillota</taxon>
        <taxon>Bacilli</taxon>
        <taxon>Bacillales</taxon>
        <taxon>Bacillaceae</taxon>
        <taxon>Ornithinibacillus</taxon>
    </lineage>
</organism>
<dbReference type="PIRSF" id="PIRSF002741">
    <property type="entry name" value="MppA"/>
    <property type="match status" value="1"/>
</dbReference>
<dbReference type="InterPro" id="IPR000914">
    <property type="entry name" value="SBP_5_dom"/>
</dbReference>
<dbReference type="GO" id="GO:0042597">
    <property type="term" value="C:periplasmic space"/>
    <property type="evidence" value="ECO:0007669"/>
    <property type="project" value="UniProtKB-ARBA"/>
</dbReference>
<keyword evidence="1 3" id="KW-0732">Signal</keyword>
<dbReference type="RefSeq" id="WP_368653982.1">
    <property type="nucleotide sequence ID" value="NZ_CP162599.1"/>
</dbReference>
<dbReference type="Pfam" id="PF00496">
    <property type="entry name" value="SBP_bac_5"/>
    <property type="match status" value="1"/>
</dbReference>
<dbReference type="PANTHER" id="PTHR30290:SF38">
    <property type="entry name" value="D,D-DIPEPTIDE-BINDING PERIPLASMIC PROTEIN DDPA-RELATED"/>
    <property type="match status" value="1"/>
</dbReference>
<dbReference type="GO" id="GO:0043190">
    <property type="term" value="C:ATP-binding cassette (ABC) transporter complex"/>
    <property type="evidence" value="ECO:0007669"/>
    <property type="project" value="InterPro"/>
</dbReference>
<feature type="region of interest" description="Disordered" evidence="2">
    <location>
        <begin position="26"/>
        <end position="47"/>
    </location>
</feature>
<dbReference type="Gene3D" id="3.10.105.10">
    <property type="entry name" value="Dipeptide-binding Protein, Domain 3"/>
    <property type="match status" value="1"/>
</dbReference>
<evidence type="ECO:0000256" key="3">
    <source>
        <dbReference type="SAM" id="SignalP"/>
    </source>
</evidence>
<dbReference type="AlphaFoldDB" id="A0AB39HRW7"/>
<name>A0AB39HRW7_9BACI</name>
<reference evidence="5" key="1">
    <citation type="submission" date="2024-07" db="EMBL/GenBank/DDBJ databases">
        <title>Halotolerant mesophilic bacterium Ornithinibacillus sp. 4-3, sp. nov., isolated from soil.</title>
        <authorList>
            <person name="Sidarenka A.V."/>
            <person name="Guliayeva D.E."/>
            <person name="Leanovich S.I."/>
            <person name="Hileuskaya K.S."/>
            <person name="Akhremchuk A.E."/>
            <person name="Sikolenko M.A."/>
            <person name="Valentovich L.N."/>
        </authorList>
    </citation>
    <scope>NUCLEOTIDE SEQUENCE</scope>
    <source>
        <strain evidence="5">4-3</strain>
    </source>
</reference>
<feature type="compositionally biased region" description="Basic and acidic residues" evidence="2">
    <location>
        <begin position="26"/>
        <end position="44"/>
    </location>
</feature>
<dbReference type="CDD" id="cd08502">
    <property type="entry name" value="PBP2_NikA_DppA_OppA_like_16"/>
    <property type="match status" value="1"/>
</dbReference>
<dbReference type="PANTHER" id="PTHR30290">
    <property type="entry name" value="PERIPLASMIC BINDING COMPONENT OF ABC TRANSPORTER"/>
    <property type="match status" value="1"/>
</dbReference>
<evidence type="ECO:0000256" key="1">
    <source>
        <dbReference type="ARBA" id="ARBA00022729"/>
    </source>
</evidence>
<dbReference type="InterPro" id="IPR030678">
    <property type="entry name" value="Peptide/Ni-bd"/>
</dbReference>
<evidence type="ECO:0000259" key="4">
    <source>
        <dbReference type="Pfam" id="PF00496"/>
    </source>
</evidence>
<evidence type="ECO:0000256" key="2">
    <source>
        <dbReference type="SAM" id="MobiDB-lite"/>
    </source>
</evidence>
<evidence type="ECO:0000313" key="5">
    <source>
        <dbReference type="EMBL" id="XDK33300.1"/>
    </source>
</evidence>
<dbReference type="GO" id="GO:1904680">
    <property type="term" value="F:peptide transmembrane transporter activity"/>
    <property type="evidence" value="ECO:0007669"/>
    <property type="project" value="TreeGrafter"/>
</dbReference>
<dbReference type="EMBL" id="CP162599">
    <property type="protein sequence ID" value="XDK33300.1"/>
    <property type="molecule type" value="Genomic_DNA"/>
</dbReference>
<dbReference type="GO" id="GO:0015833">
    <property type="term" value="P:peptide transport"/>
    <property type="evidence" value="ECO:0007669"/>
    <property type="project" value="TreeGrafter"/>
</dbReference>
<sequence>MQRKLFTILLLALLLIVGLAACGGDKETGGENENSKDANTKDTDAEGNNDEFQELKIAYSAQPHMLDPHVTTNIATSDISRHFFETLLTVDSEFNVQPMLAESWELSDDGKTYTFKLRQGVEFHNGKELKAEDVVASLNRWKDLSGGRGLFLDSTFVEVDDYTVELQMPEPLSIALTGLSYMGGGYAAIMPKEIIEGASEDGVTEYIGTGPYEFEEWRQDQHILLTKNDNYQSRDEEPDGLFGKREAIIDEIYFMFVTDSSTRVAGIQSGEYDIAHAVPFDSADQLEGSPGLENHIYPTAFLIAHFNKKNGVFTDPKAREAALAVVNAEDVLKAAYSNDKYYMLNHSLMMPHQQDQWYSDVGEELYNQNDLEKAKALLEESNYNGEEVRIIATRDYEDQYLGGVVLQEQLESMGMNVTLEIYDWPTLSDLIYEEDAYDIFMMGNTPVSEPTSSVFLRPDYAGFIDDPKIVELVDEFRSKPTAEEAKPIFDELQAWFYEYIPAIRFGDFNRVATTKDTIDKFQYLDGFYFWNMSIDNE</sequence>
<dbReference type="Gene3D" id="3.40.190.10">
    <property type="entry name" value="Periplasmic binding protein-like II"/>
    <property type="match status" value="1"/>
</dbReference>
<protein>
    <submittedName>
        <fullName evidence="5">ABC transporter substrate-binding protein</fullName>
    </submittedName>
</protein>
<gene>
    <name evidence="5" type="ORF">AB4Y30_02720</name>
</gene>
<feature type="signal peptide" evidence="3">
    <location>
        <begin position="1"/>
        <end position="20"/>
    </location>
</feature>
<feature type="chain" id="PRO_5044277583" evidence="3">
    <location>
        <begin position="21"/>
        <end position="537"/>
    </location>
</feature>
<feature type="domain" description="Solute-binding protein family 5" evidence="4">
    <location>
        <begin position="95"/>
        <end position="455"/>
    </location>
</feature>
<dbReference type="SUPFAM" id="SSF53850">
    <property type="entry name" value="Periplasmic binding protein-like II"/>
    <property type="match status" value="1"/>
</dbReference>
<dbReference type="InterPro" id="IPR039424">
    <property type="entry name" value="SBP_5"/>
</dbReference>
<accession>A0AB39HRW7</accession>